<name>A0AAW6ZD17_NEIMU</name>
<protein>
    <submittedName>
        <fullName evidence="3">Uncharacterized protein</fullName>
    </submittedName>
</protein>
<proteinExistence type="predicted"/>
<evidence type="ECO:0000313" key="3">
    <source>
        <dbReference type="EMBL" id="MDK8361280.1"/>
    </source>
</evidence>
<reference evidence="3" key="1">
    <citation type="submission" date="2023-05" db="EMBL/GenBank/DDBJ databases">
        <title>Genomic Catalog of Human Bladder Bacteria.</title>
        <authorList>
            <person name="Du J."/>
        </authorList>
    </citation>
    <scope>NUCLEOTIDE SEQUENCE</scope>
    <source>
        <strain evidence="3">UMB7974B</strain>
    </source>
</reference>
<feature type="region of interest" description="Disordered" evidence="1">
    <location>
        <begin position="134"/>
        <end position="154"/>
    </location>
</feature>
<comment type="caution">
    <text evidence="3">The sequence shown here is derived from an EMBL/GenBank/DDBJ whole genome shotgun (WGS) entry which is preliminary data.</text>
</comment>
<evidence type="ECO:0000256" key="1">
    <source>
        <dbReference type="SAM" id="MobiDB-lite"/>
    </source>
</evidence>
<evidence type="ECO:0000313" key="4">
    <source>
        <dbReference type="Proteomes" id="UP001240589"/>
    </source>
</evidence>
<feature type="compositionally biased region" description="Low complexity" evidence="1">
    <location>
        <begin position="140"/>
        <end position="154"/>
    </location>
</feature>
<dbReference type="AlphaFoldDB" id="A0AAW6ZD17"/>
<dbReference type="EMBL" id="JASPBL010000012">
    <property type="protein sequence ID" value="MDK8361280.1"/>
    <property type="molecule type" value="Genomic_DNA"/>
</dbReference>
<keyword evidence="2" id="KW-0732">Signal</keyword>
<feature type="region of interest" description="Disordered" evidence="1">
    <location>
        <begin position="219"/>
        <end position="240"/>
    </location>
</feature>
<feature type="signal peptide" evidence="2">
    <location>
        <begin position="1"/>
        <end position="19"/>
    </location>
</feature>
<feature type="chain" id="PRO_5043465192" evidence="2">
    <location>
        <begin position="20"/>
        <end position="240"/>
    </location>
</feature>
<evidence type="ECO:0000256" key="2">
    <source>
        <dbReference type="SAM" id="SignalP"/>
    </source>
</evidence>
<organism evidence="3 4">
    <name type="scientific">Neisseria mucosa</name>
    <dbReference type="NCBI Taxonomy" id="488"/>
    <lineage>
        <taxon>Bacteria</taxon>
        <taxon>Pseudomonadati</taxon>
        <taxon>Pseudomonadota</taxon>
        <taxon>Betaproteobacteria</taxon>
        <taxon>Neisseriales</taxon>
        <taxon>Neisseriaceae</taxon>
        <taxon>Neisseria</taxon>
    </lineage>
</organism>
<dbReference type="RefSeq" id="WP_285045720.1">
    <property type="nucleotide sequence ID" value="NZ_JASOLC010000014.1"/>
</dbReference>
<accession>A0AAW6ZD17</accession>
<gene>
    <name evidence="3" type="ORF">QP792_03510</name>
</gene>
<dbReference type="Proteomes" id="UP001240589">
    <property type="component" value="Unassembled WGS sequence"/>
</dbReference>
<sequence length="240" mass="27819">MKKYIFGVYAALLVGNAISADFTGSWGYVRDIPDGVYGKYFNIKQSSKYIITGEWHEGRSDGPGGSGKVKGYVKKGGKLYLSYCSEGDNSWYTPCPKYEQDRGYFVRWNGELVEYYRPYGKGQVYKKGEIFKRQQESEQTEGQEQPQERQSLSQQKLLKEQESLHRQELLKEQELLRRQELLKEQELLLQRKSGGEPELLNVQEIFKEQGGQDVFKEQETAEGQWTVEKQELPQGQKNTE</sequence>